<evidence type="ECO:0000313" key="2">
    <source>
        <dbReference type="EMBL" id="CDJ62504.1"/>
    </source>
</evidence>
<reference evidence="2" key="2">
    <citation type="submission" date="2013-10" db="EMBL/GenBank/DDBJ databases">
        <authorList>
            <person name="Aslett M."/>
        </authorList>
    </citation>
    <scope>NUCLEOTIDE SEQUENCE [LARGE SCALE GENOMIC DNA]</scope>
    <source>
        <strain evidence="2">Houghton</strain>
    </source>
</reference>
<feature type="non-terminal residue" evidence="2">
    <location>
        <position position="36"/>
    </location>
</feature>
<feature type="region of interest" description="Disordered" evidence="1">
    <location>
        <begin position="1"/>
        <end position="36"/>
    </location>
</feature>
<name>U6MJ58_9EIME</name>
<feature type="compositionally biased region" description="Basic and acidic residues" evidence="1">
    <location>
        <begin position="27"/>
        <end position="36"/>
    </location>
</feature>
<dbReference type="RefSeq" id="XP_013439866.1">
    <property type="nucleotide sequence ID" value="XM_013584412.1"/>
</dbReference>
<evidence type="ECO:0000256" key="1">
    <source>
        <dbReference type="SAM" id="MobiDB-lite"/>
    </source>
</evidence>
<keyword evidence="3" id="KW-1185">Reference proteome</keyword>
<gene>
    <name evidence="2" type="ORF">ENH_00016620</name>
</gene>
<accession>U6MJ58</accession>
<feature type="compositionally biased region" description="Polar residues" evidence="1">
    <location>
        <begin position="11"/>
        <end position="24"/>
    </location>
</feature>
<dbReference type="OrthoDB" id="5733at5800"/>
<dbReference type="AlphaFoldDB" id="U6MJ58"/>
<dbReference type="Proteomes" id="UP000030754">
    <property type="component" value="Unassembled WGS sequence"/>
</dbReference>
<dbReference type="VEuPathDB" id="ToxoDB:ENH_00016620"/>
<organism evidence="2 3">
    <name type="scientific">Eimeria necatrix</name>
    <dbReference type="NCBI Taxonomy" id="51315"/>
    <lineage>
        <taxon>Eukaryota</taxon>
        <taxon>Sar</taxon>
        <taxon>Alveolata</taxon>
        <taxon>Apicomplexa</taxon>
        <taxon>Conoidasida</taxon>
        <taxon>Coccidia</taxon>
        <taxon>Eucoccidiorida</taxon>
        <taxon>Eimeriorina</taxon>
        <taxon>Eimeriidae</taxon>
        <taxon>Eimeria</taxon>
    </lineage>
</organism>
<evidence type="ECO:0000313" key="3">
    <source>
        <dbReference type="Proteomes" id="UP000030754"/>
    </source>
</evidence>
<dbReference type="EMBL" id="HG722478">
    <property type="protein sequence ID" value="CDJ62504.1"/>
    <property type="molecule type" value="Genomic_DNA"/>
</dbReference>
<dbReference type="GeneID" id="25471840"/>
<reference evidence="2" key="1">
    <citation type="submission" date="2013-10" db="EMBL/GenBank/DDBJ databases">
        <title>Genomic analysis of the causative agents of coccidiosis in chickens.</title>
        <authorList>
            <person name="Reid A.J."/>
            <person name="Blake D."/>
            <person name="Billington K."/>
            <person name="Browne H."/>
            <person name="Dunn M."/>
            <person name="Hung S."/>
            <person name="Kawahara F."/>
            <person name="Miranda-Saavedra D."/>
            <person name="Mourier T."/>
            <person name="Nagra H."/>
            <person name="Otto T.D."/>
            <person name="Rawlings N."/>
            <person name="Sanchez A."/>
            <person name="Sanders M."/>
            <person name="Subramaniam C."/>
            <person name="Tay Y."/>
            <person name="Dear P."/>
            <person name="Doerig C."/>
            <person name="Gruber A."/>
            <person name="Parkinson J."/>
            <person name="Shirley M."/>
            <person name="Wan K.L."/>
            <person name="Berriman M."/>
            <person name="Tomley F."/>
            <person name="Pain A."/>
        </authorList>
    </citation>
    <scope>NUCLEOTIDE SEQUENCE [LARGE SCALE GENOMIC DNA]</scope>
    <source>
        <strain evidence="2">Houghton</strain>
    </source>
</reference>
<sequence length="36" mass="3750">MEPAEVLGSAAETTSTTPAQTAVSSARPERSENFIL</sequence>
<proteinExistence type="predicted"/>
<protein>
    <submittedName>
        <fullName evidence="2">Uncharacterized protein</fullName>
    </submittedName>
</protein>